<dbReference type="Gene3D" id="4.10.410.20">
    <property type="match status" value="1"/>
</dbReference>
<dbReference type="PROSITE" id="PS00524">
    <property type="entry name" value="SMB_1"/>
    <property type="match status" value="1"/>
</dbReference>
<keyword evidence="8" id="KW-0732">Signal</keyword>
<keyword evidence="9" id="KW-0677">Repeat</keyword>
<keyword evidence="6 17" id="KW-0540">Nuclease</keyword>
<dbReference type="PROSITE" id="PS50958">
    <property type="entry name" value="SMB_2"/>
    <property type="match status" value="1"/>
</dbReference>
<evidence type="ECO:0000256" key="18">
    <source>
        <dbReference type="SAM" id="MobiDB-lite"/>
    </source>
</evidence>
<keyword evidence="5" id="KW-0964">Secreted</keyword>
<dbReference type="InterPro" id="IPR037227">
    <property type="entry name" value="EndoU-like"/>
</dbReference>
<dbReference type="EC" id="4.6.1.-" evidence="17"/>
<reference evidence="21" key="2">
    <citation type="submission" date="2025-09" db="UniProtKB">
        <authorList>
            <consortium name="Ensembl"/>
        </authorList>
    </citation>
    <scope>IDENTIFICATION</scope>
</reference>
<keyword evidence="11 17" id="KW-0378">Hydrolase</keyword>
<keyword evidence="14 17" id="KW-0464">Manganese</keyword>
<dbReference type="PANTHER" id="PTHR12439:SF40">
    <property type="entry name" value="URIDYLATE-SPECIFIC ENDORIBONUCLEASE"/>
    <property type="match status" value="1"/>
</dbReference>
<dbReference type="InterPro" id="IPR039787">
    <property type="entry name" value="ENDOU"/>
</dbReference>
<comment type="subunit">
    <text evidence="4 17">Monomer.</text>
</comment>
<evidence type="ECO:0000256" key="11">
    <source>
        <dbReference type="ARBA" id="ARBA00022801"/>
    </source>
</evidence>
<organism evidence="21 22">
    <name type="scientific">Phasianus colchicus</name>
    <name type="common">Common pheasant</name>
    <dbReference type="NCBI Taxonomy" id="9054"/>
    <lineage>
        <taxon>Eukaryota</taxon>
        <taxon>Metazoa</taxon>
        <taxon>Chordata</taxon>
        <taxon>Craniata</taxon>
        <taxon>Vertebrata</taxon>
        <taxon>Euteleostomi</taxon>
        <taxon>Archelosauria</taxon>
        <taxon>Archosauria</taxon>
        <taxon>Dinosauria</taxon>
        <taxon>Saurischia</taxon>
        <taxon>Theropoda</taxon>
        <taxon>Coelurosauria</taxon>
        <taxon>Aves</taxon>
        <taxon>Neognathae</taxon>
        <taxon>Galloanserae</taxon>
        <taxon>Galliformes</taxon>
        <taxon>Phasianidae</taxon>
        <taxon>Phasianinae</taxon>
        <taxon>Phasianus</taxon>
    </lineage>
</organism>
<keyword evidence="7 17" id="KW-0479">Metal-binding</keyword>
<dbReference type="InterPro" id="IPR018998">
    <property type="entry name" value="EndoU_C"/>
</dbReference>
<dbReference type="Pfam" id="PF01033">
    <property type="entry name" value="Somatomedin_B"/>
    <property type="match status" value="1"/>
</dbReference>
<feature type="region of interest" description="Disordered" evidence="18">
    <location>
        <begin position="132"/>
        <end position="159"/>
    </location>
</feature>
<evidence type="ECO:0000256" key="15">
    <source>
        <dbReference type="ARBA" id="ARBA00023239"/>
    </source>
</evidence>
<feature type="domain" description="EndoU" evidence="20">
    <location>
        <begin position="115"/>
        <end position="372"/>
    </location>
</feature>
<dbReference type="Proteomes" id="UP000472261">
    <property type="component" value="Unplaced"/>
</dbReference>
<protein>
    <recommendedName>
        <fullName evidence="17">Uridylate-specific endoribonuclease</fullName>
        <ecNumber evidence="17">4.6.1.-</ecNumber>
    </recommendedName>
</protein>
<evidence type="ECO:0000256" key="14">
    <source>
        <dbReference type="ARBA" id="ARBA00023211"/>
    </source>
</evidence>
<sequence length="372" mass="42551">QIKARTANLPHRTTLLFLSPKALYTDPDSCRGRCEEPYSHEDECHCDSDCWSRNSCCWDYLEHCRAGEHGWVGSTHSSLASPHRDSPLRALGSCHAPQLPSLSSEHFSSSHDAISDEELLHVSEQLYGADHNKAQPNDITINPQHRAAPDQTGLQEDRSPEPLYAYVNEKLFSKPTYASFIRLLDNYQRATGREEEVTAEELQEQNVFLQEVMKTELMKKLFAFLHKKNRYGSEEEFLQDLKEMWFGLYSRGDGEKDSSGFEHVFSGEIKKGKVSGFHNWIRFYLLEKQGLVNYFSHNFDGPWDTYPDVLGLQFSWDGFYKEVGSAFIGCSPEFEFGYGKPYGAADIQTYTWTKSTYGYGKKYIATAYVISP</sequence>
<evidence type="ECO:0000256" key="10">
    <source>
        <dbReference type="ARBA" id="ARBA00022759"/>
    </source>
</evidence>
<comment type="catalytic activity">
    <reaction evidence="16">
        <text>ribonucleotidyl-uridine-RNA = a 5'-end dephospho-uridine-RNA + a 3'-end 2',3'-cyclophospho-ribonucleotide-RNA</text>
        <dbReference type="Rhea" id="RHEA:67792"/>
        <dbReference type="Rhea" id="RHEA-COMP:10464"/>
        <dbReference type="Rhea" id="RHEA-COMP:17354"/>
        <dbReference type="Rhea" id="RHEA-COMP:17356"/>
        <dbReference type="ChEBI" id="CHEBI:83064"/>
        <dbReference type="ChEBI" id="CHEBI:173117"/>
        <dbReference type="ChEBI" id="CHEBI:173224"/>
    </reaction>
    <physiologicalReaction direction="left-to-right" evidence="16">
        <dbReference type="Rhea" id="RHEA:67793"/>
    </physiologicalReaction>
</comment>
<dbReference type="InterPro" id="IPR036024">
    <property type="entry name" value="Somatomedin_B-like_dom_sf"/>
</dbReference>
<evidence type="ECO:0000256" key="13">
    <source>
        <dbReference type="ARBA" id="ARBA00023157"/>
    </source>
</evidence>
<evidence type="ECO:0000313" key="21">
    <source>
        <dbReference type="Ensembl" id="ENSPCLP00000017886.1"/>
    </source>
</evidence>
<evidence type="ECO:0000256" key="16">
    <source>
        <dbReference type="ARBA" id="ARBA00048688"/>
    </source>
</evidence>
<reference evidence="21" key="1">
    <citation type="submission" date="2025-08" db="UniProtKB">
        <authorList>
            <consortium name="Ensembl"/>
        </authorList>
    </citation>
    <scope>IDENTIFICATION</scope>
</reference>
<evidence type="ECO:0000256" key="7">
    <source>
        <dbReference type="ARBA" id="ARBA00022723"/>
    </source>
</evidence>
<accession>A0A669QUP2</accession>
<dbReference type="SUPFAM" id="SSF142877">
    <property type="entry name" value="EndoU-like"/>
    <property type="match status" value="1"/>
</dbReference>
<dbReference type="GO" id="GO:0006955">
    <property type="term" value="P:immune response"/>
    <property type="evidence" value="ECO:0007669"/>
    <property type="project" value="InterPro"/>
</dbReference>
<keyword evidence="22" id="KW-1185">Reference proteome</keyword>
<evidence type="ECO:0000256" key="2">
    <source>
        <dbReference type="ARBA" id="ARBA00004613"/>
    </source>
</evidence>
<dbReference type="GO" id="GO:0016787">
    <property type="term" value="F:hydrolase activity"/>
    <property type="evidence" value="ECO:0007669"/>
    <property type="project" value="UniProtKB-KW"/>
</dbReference>
<dbReference type="PANTHER" id="PTHR12439">
    <property type="entry name" value="PLACENTAL PROTEIN 11-RELATED"/>
    <property type="match status" value="1"/>
</dbReference>
<dbReference type="Ensembl" id="ENSPCLT00000023808.1">
    <property type="protein sequence ID" value="ENSPCLP00000017886.1"/>
    <property type="gene ID" value="ENSPCLG00000014921.1"/>
</dbReference>
<keyword evidence="13" id="KW-1015">Disulfide bond</keyword>
<evidence type="ECO:0000256" key="6">
    <source>
        <dbReference type="ARBA" id="ARBA00022722"/>
    </source>
</evidence>
<keyword evidence="10 17" id="KW-0255">Endonuclease</keyword>
<evidence type="ECO:0000256" key="1">
    <source>
        <dbReference type="ARBA" id="ARBA00001936"/>
    </source>
</evidence>
<dbReference type="PROSITE" id="PS51959">
    <property type="entry name" value="ENDOU"/>
    <property type="match status" value="1"/>
</dbReference>
<evidence type="ECO:0000256" key="8">
    <source>
        <dbReference type="ARBA" id="ARBA00022729"/>
    </source>
</evidence>
<dbReference type="GO" id="GO:0046872">
    <property type="term" value="F:metal ion binding"/>
    <property type="evidence" value="ECO:0007669"/>
    <property type="project" value="UniProtKB-UniRule"/>
</dbReference>
<dbReference type="AlphaFoldDB" id="A0A669QUP2"/>
<name>A0A669QUP2_PHACC</name>
<proteinExistence type="inferred from homology"/>
<dbReference type="GO" id="GO:0005576">
    <property type="term" value="C:extracellular region"/>
    <property type="evidence" value="ECO:0007669"/>
    <property type="project" value="UniProtKB-SubCell"/>
</dbReference>
<dbReference type="Pfam" id="PF09412">
    <property type="entry name" value="XendoU"/>
    <property type="match status" value="1"/>
</dbReference>
<dbReference type="InterPro" id="IPR001212">
    <property type="entry name" value="Somatomedin_B_dom"/>
</dbReference>
<evidence type="ECO:0000256" key="9">
    <source>
        <dbReference type="ARBA" id="ARBA00022737"/>
    </source>
</evidence>
<comment type="cofactor">
    <cofactor evidence="1 17">
        <name>Mn(2+)</name>
        <dbReference type="ChEBI" id="CHEBI:29035"/>
    </cofactor>
</comment>
<feature type="compositionally biased region" description="Polar residues" evidence="18">
    <location>
        <begin position="134"/>
        <end position="143"/>
    </location>
</feature>
<evidence type="ECO:0000256" key="3">
    <source>
        <dbReference type="ARBA" id="ARBA00010168"/>
    </source>
</evidence>
<evidence type="ECO:0000256" key="4">
    <source>
        <dbReference type="ARBA" id="ARBA00011245"/>
    </source>
</evidence>
<evidence type="ECO:0000313" key="22">
    <source>
        <dbReference type="Proteomes" id="UP000472261"/>
    </source>
</evidence>
<feature type="domain" description="SMB" evidence="19">
    <location>
        <begin position="26"/>
        <end position="70"/>
    </location>
</feature>
<evidence type="ECO:0000259" key="19">
    <source>
        <dbReference type="PROSITE" id="PS50958"/>
    </source>
</evidence>
<dbReference type="GO" id="GO:0016829">
    <property type="term" value="F:lyase activity"/>
    <property type="evidence" value="ECO:0007669"/>
    <property type="project" value="UniProtKB-KW"/>
</dbReference>
<dbReference type="SMART" id="SM00201">
    <property type="entry name" value="SO"/>
    <property type="match status" value="1"/>
</dbReference>
<dbReference type="CDD" id="cd21159">
    <property type="entry name" value="XendoU"/>
    <property type="match status" value="1"/>
</dbReference>
<dbReference type="GO" id="GO:0030247">
    <property type="term" value="F:polysaccharide binding"/>
    <property type="evidence" value="ECO:0007669"/>
    <property type="project" value="InterPro"/>
</dbReference>
<evidence type="ECO:0000256" key="5">
    <source>
        <dbReference type="ARBA" id="ARBA00022525"/>
    </source>
</evidence>
<evidence type="ECO:0000259" key="20">
    <source>
        <dbReference type="PROSITE" id="PS51959"/>
    </source>
</evidence>
<comment type="similarity">
    <text evidence="3 17">Belongs to the ENDOU family.</text>
</comment>
<dbReference type="GO" id="GO:0003723">
    <property type="term" value="F:RNA binding"/>
    <property type="evidence" value="ECO:0007669"/>
    <property type="project" value="UniProtKB-UniRule"/>
</dbReference>
<keyword evidence="12 17" id="KW-0694">RNA-binding</keyword>
<evidence type="ECO:0000256" key="17">
    <source>
        <dbReference type="RuleBase" id="RU367085"/>
    </source>
</evidence>
<dbReference type="PRINTS" id="PR00022">
    <property type="entry name" value="SOMATOMEDINB"/>
</dbReference>
<evidence type="ECO:0000256" key="12">
    <source>
        <dbReference type="ARBA" id="ARBA00022884"/>
    </source>
</evidence>
<dbReference type="InterPro" id="IPR020436">
    <property type="entry name" value="SMB_chordata"/>
</dbReference>
<comment type="subcellular location">
    <subcellularLocation>
        <location evidence="2">Secreted</location>
    </subcellularLocation>
</comment>
<dbReference type="GO" id="GO:0004521">
    <property type="term" value="F:RNA endonuclease activity"/>
    <property type="evidence" value="ECO:0007669"/>
    <property type="project" value="UniProtKB-UniRule"/>
</dbReference>
<dbReference type="SUPFAM" id="SSF90188">
    <property type="entry name" value="Somatomedin B domain"/>
    <property type="match status" value="1"/>
</dbReference>
<dbReference type="GO" id="GO:0005044">
    <property type="term" value="F:scavenger receptor activity"/>
    <property type="evidence" value="ECO:0007669"/>
    <property type="project" value="InterPro"/>
</dbReference>
<keyword evidence="15" id="KW-0456">Lyase</keyword>